<dbReference type="AlphaFoldDB" id="A0AB74DH80"/>
<comment type="subcellular location">
    <subcellularLocation>
        <location evidence="8">Cell inner membrane</location>
        <topology evidence="8">Multi-pass membrane protein</topology>
    </subcellularLocation>
    <subcellularLocation>
        <location evidence="1">Cell membrane</location>
        <topology evidence="1">Multi-pass membrane protein</topology>
    </subcellularLocation>
</comment>
<evidence type="ECO:0000256" key="1">
    <source>
        <dbReference type="ARBA" id="ARBA00004651"/>
    </source>
</evidence>
<feature type="transmembrane region" description="Helical" evidence="8">
    <location>
        <begin position="263"/>
        <end position="283"/>
    </location>
</feature>
<evidence type="ECO:0000256" key="7">
    <source>
        <dbReference type="ARBA" id="ARBA00023136"/>
    </source>
</evidence>
<accession>A0AB74DH80</accession>
<feature type="transmembrane region" description="Helical" evidence="8">
    <location>
        <begin position="52"/>
        <end position="72"/>
    </location>
</feature>
<comment type="function">
    <text evidence="8">Uptake of L-lactate across the membrane. Can also transport D-lactate and glycolate.</text>
</comment>
<dbReference type="GO" id="GO:0005886">
    <property type="term" value="C:plasma membrane"/>
    <property type="evidence" value="ECO:0007669"/>
    <property type="project" value="UniProtKB-SubCell"/>
</dbReference>
<organism evidence="9 10">
    <name type="scientific">Burkholderia ubonensis</name>
    <dbReference type="NCBI Taxonomy" id="101571"/>
    <lineage>
        <taxon>Bacteria</taxon>
        <taxon>Pseudomonadati</taxon>
        <taxon>Pseudomonadota</taxon>
        <taxon>Betaproteobacteria</taxon>
        <taxon>Burkholderiales</taxon>
        <taxon>Burkholderiaceae</taxon>
        <taxon>Burkholderia</taxon>
        <taxon>Burkholderia cepacia complex</taxon>
    </lineage>
</organism>
<evidence type="ECO:0000256" key="6">
    <source>
        <dbReference type="ARBA" id="ARBA00022989"/>
    </source>
</evidence>
<dbReference type="GO" id="GO:0015129">
    <property type="term" value="F:lactate transmembrane transporter activity"/>
    <property type="evidence" value="ECO:0007669"/>
    <property type="project" value="UniProtKB-UniRule"/>
</dbReference>
<feature type="transmembrane region" description="Helical" evidence="8">
    <location>
        <begin position="210"/>
        <end position="228"/>
    </location>
</feature>
<sequence>MTPSSALPAGAVFAQPLTPVGDSLLLSFLVAVIPIAVALIALGVLRRPAWQASLAGLIAGLAVAIGAWGMPVGLAFDAVAAGMALALIPVMWIVFNALLLYNIAVKSGRFDQFRQWMLDHLPDDRRLVLLVVAFSFGCLLEGISGFGTPVAITSALLIALGFPAIEALTYTLLFNTAPVAFGALGVPITVLGAVTSLPAATLGAMVGRQLPFIALLLPFYVIGVYGGVRSIARLWPALLVSGGSFALAQFVTSNFLGYQLTDVLSSLTSLIVTIGFLKVWKPIADPQFAIARSTPANGGAGERVGYGGWLPWLVVSVIVIVWVRANIAAIGDVKIHWPGLHNAVYVTLYQKPYAAVWDFQPLGTGTAILLAAIVTAAWTRTGAGDFLGCVAKTWRQTRIAIATVMMIVGLAYLLNYSGISYTLGTGVASTGALFPLVSASLGWIAVFLSGSDTSGNALFGNLQVVAARQLGLDPVLMAATNSSGGVMGKMISPQNIATGVSTTDLKGQEGIVFARTFWHSVILTLLLGVLVFLQQHVLTWMIPTLPK</sequence>
<feature type="transmembrane region" description="Helical" evidence="8">
    <location>
        <begin position="78"/>
        <end position="105"/>
    </location>
</feature>
<keyword evidence="7 8" id="KW-0472">Membrane</keyword>
<feature type="transmembrane region" description="Helical" evidence="8">
    <location>
        <begin position="425"/>
        <end position="448"/>
    </location>
</feature>
<feature type="transmembrane region" description="Helical" evidence="8">
    <location>
        <begin position="304"/>
        <end position="323"/>
    </location>
</feature>
<dbReference type="PANTHER" id="PTHR30003">
    <property type="entry name" value="L-LACTATE PERMEASE"/>
    <property type="match status" value="1"/>
</dbReference>
<comment type="similarity">
    <text evidence="2 8">Belongs to the lactate permease family.</text>
</comment>
<dbReference type="RefSeq" id="WP_095402450.1">
    <property type="nucleotide sequence ID" value="NZ_NQMX01000011.1"/>
</dbReference>
<evidence type="ECO:0000256" key="5">
    <source>
        <dbReference type="ARBA" id="ARBA00022692"/>
    </source>
</evidence>
<feature type="transmembrane region" description="Helical" evidence="8">
    <location>
        <begin position="235"/>
        <end position="257"/>
    </location>
</feature>
<evidence type="ECO:0000256" key="4">
    <source>
        <dbReference type="ARBA" id="ARBA00022475"/>
    </source>
</evidence>
<proteinExistence type="inferred from homology"/>
<reference evidence="9 10" key="1">
    <citation type="submission" date="2018-08" db="EMBL/GenBank/DDBJ databases">
        <title>Comparative analysis of Burkholderia isolates from Puerto Rico.</title>
        <authorList>
            <person name="Hall C."/>
            <person name="Sahl J."/>
            <person name="Wagner D."/>
        </authorList>
    </citation>
    <scope>NUCLEOTIDE SEQUENCE [LARGE SCALE GENOMIC DNA]</scope>
    <source>
        <strain evidence="9 10">Bp8964</strain>
    </source>
</reference>
<dbReference type="EMBL" id="QTNY01000002">
    <property type="protein sequence ID" value="RQP83410.1"/>
    <property type="molecule type" value="Genomic_DNA"/>
</dbReference>
<dbReference type="GO" id="GO:0015295">
    <property type="term" value="F:solute:proton symporter activity"/>
    <property type="evidence" value="ECO:0007669"/>
    <property type="project" value="TreeGrafter"/>
</dbReference>
<evidence type="ECO:0000256" key="8">
    <source>
        <dbReference type="RuleBase" id="RU365092"/>
    </source>
</evidence>
<dbReference type="InterPro" id="IPR003804">
    <property type="entry name" value="Lactate_perm"/>
</dbReference>
<dbReference type="Pfam" id="PF02652">
    <property type="entry name" value="Lactate_perm"/>
    <property type="match status" value="1"/>
</dbReference>
<dbReference type="NCBIfam" id="TIGR00795">
    <property type="entry name" value="lctP"/>
    <property type="match status" value="1"/>
</dbReference>
<feature type="transmembrane region" description="Helical" evidence="8">
    <location>
        <begin position="126"/>
        <end position="146"/>
    </location>
</feature>
<comment type="caution">
    <text evidence="9">The sequence shown here is derived from an EMBL/GenBank/DDBJ whole genome shotgun (WGS) entry which is preliminary data.</text>
</comment>
<dbReference type="Proteomes" id="UP000273734">
    <property type="component" value="Unassembled WGS sequence"/>
</dbReference>
<feature type="transmembrane region" description="Helical" evidence="8">
    <location>
        <begin position="359"/>
        <end position="378"/>
    </location>
</feature>
<feature type="transmembrane region" description="Helical" evidence="8">
    <location>
        <begin position="521"/>
        <end position="542"/>
    </location>
</feature>
<feature type="transmembrane region" description="Helical" evidence="8">
    <location>
        <begin position="399"/>
        <end position="419"/>
    </location>
</feature>
<evidence type="ECO:0000313" key="9">
    <source>
        <dbReference type="EMBL" id="RQP83410.1"/>
    </source>
</evidence>
<feature type="transmembrane region" description="Helical" evidence="8">
    <location>
        <begin position="24"/>
        <end position="45"/>
    </location>
</feature>
<feature type="transmembrane region" description="Helical" evidence="8">
    <location>
        <begin position="180"/>
        <end position="204"/>
    </location>
</feature>
<keyword evidence="6 8" id="KW-1133">Transmembrane helix</keyword>
<name>A0AB74DH80_9BURK</name>
<dbReference type="PANTHER" id="PTHR30003:SF0">
    <property type="entry name" value="GLYCOLATE PERMEASE GLCA-RELATED"/>
    <property type="match status" value="1"/>
</dbReference>
<protein>
    <recommendedName>
        <fullName evidence="8">L-lactate permease</fullName>
    </recommendedName>
</protein>
<evidence type="ECO:0000313" key="10">
    <source>
        <dbReference type="Proteomes" id="UP000273734"/>
    </source>
</evidence>
<keyword evidence="8" id="KW-0997">Cell inner membrane</keyword>
<feature type="transmembrane region" description="Helical" evidence="8">
    <location>
        <begin position="152"/>
        <end position="173"/>
    </location>
</feature>
<evidence type="ECO:0000256" key="3">
    <source>
        <dbReference type="ARBA" id="ARBA00022448"/>
    </source>
</evidence>
<keyword evidence="4" id="KW-1003">Cell membrane</keyword>
<keyword evidence="5 8" id="KW-0812">Transmembrane</keyword>
<evidence type="ECO:0000256" key="2">
    <source>
        <dbReference type="ARBA" id="ARBA00010100"/>
    </source>
</evidence>
<gene>
    <name evidence="9" type="ORF">DF015_04525</name>
</gene>
<keyword evidence="3 8" id="KW-0813">Transport</keyword>